<dbReference type="InterPro" id="IPR032675">
    <property type="entry name" value="LRR_dom_sf"/>
</dbReference>
<keyword evidence="7" id="KW-0547">Nucleotide-binding</keyword>
<evidence type="ECO:0000256" key="8">
    <source>
        <dbReference type="SAM" id="Phobius"/>
    </source>
</evidence>
<dbReference type="GO" id="GO:0016020">
    <property type="term" value="C:membrane"/>
    <property type="evidence" value="ECO:0007669"/>
    <property type="project" value="UniProtKB-SubCell"/>
</dbReference>
<dbReference type="Gene3D" id="3.30.200.20">
    <property type="entry name" value="Phosphorylase Kinase, domain 1"/>
    <property type="match status" value="1"/>
</dbReference>
<dbReference type="EMBL" id="CAXHTB010000018">
    <property type="protein sequence ID" value="CAL0325369.1"/>
    <property type="molecule type" value="Genomic_DNA"/>
</dbReference>
<dbReference type="Gene3D" id="3.80.10.10">
    <property type="entry name" value="Ribonuclease Inhibitor"/>
    <property type="match status" value="3"/>
</dbReference>
<dbReference type="Pfam" id="PF00560">
    <property type="entry name" value="LRR_1"/>
    <property type="match status" value="1"/>
</dbReference>
<evidence type="ECO:0000313" key="10">
    <source>
        <dbReference type="EMBL" id="CAL0325369.1"/>
    </source>
</evidence>
<organism evidence="10 11">
    <name type="scientific">Lupinus luteus</name>
    <name type="common">European yellow lupine</name>
    <dbReference type="NCBI Taxonomy" id="3873"/>
    <lineage>
        <taxon>Eukaryota</taxon>
        <taxon>Viridiplantae</taxon>
        <taxon>Streptophyta</taxon>
        <taxon>Embryophyta</taxon>
        <taxon>Tracheophyta</taxon>
        <taxon>Spermatophyta</taxon>
        <taxon>Magnoliopsida</taxon>
        <taxon>eudicotyledons</taxon>
        <taxon>Gunneridae</taxon>
        <taxon>Pentapetalae</taxon>
        <taxon>rosids</taxon>
        <taxon>fabids</taxon>
        <taxon>Fabales</taxon>
        <taxon>Fabaceae</taxon>
        <taxon>Papilionoideae</taxon>
        <taxon>50 kb inversion clade</taxon>
        <taxon>genistoids sensu lato</taxon>
        <taxon>core genistoids</taxon>
        <taxon>Genisteae</taxon>
        <taxon>Lupinus</taxon>
    </lineage>
</organism>
<keyword evidence="5 8" id="KW-1133">Transmembrane helix</keyword>
<dbReference type="SUPFAM" id="SSF56112">
    <property type="entry name" value="Protein kinase-like (PK-like)"/>
    <property type="match status" value="1"/>
</dbReference>
<comment type="caution">
    <text evidence="10">The sequence shown here is derived from an EMBL/GenBank/DDBJ whole genome shotgun (WGS) entry which is preliminary data.</text>
</comment>
<comment type="subcellular location">
    <subcellularLocation>
        <location evidence="1">Membrane</location>
    </subcellularLocation>
</comment>
<dbReference type="PROSITE" id="PS00107">
    <property type="entry name" value="PROTEIN_KINASE_ATP"/>
    <property type="match status" value="1"/>
</dbReference>
<dbReference type="InterPro" id="IPR011009">
    <property type="entry name" value="Kinase-like_dom_sf"/>
</dbReference>
<keyword evidence="4" id="KW-0677">Repeat</keyword>
<evidence type="ECO:0000256" key="7">
    <source>
        <dbReference type="PROSITE-ProRule" id="PRU10141"/>
    </source>
</evidence>
<keyword evidence="6 8" id="KW-0472">Membrane</keyword>
<evidence type="ECO:0000256" key="3">
    <source>
        <dbReference type="ARBA" id="ARBA00022692"/>
    </source>
</evidence>
<evidence type="ECO:0000259" key="9">
    <source>
        <dbReference type="PROSITE" id="PS50011"/>
    </source>
</evidence>
<sequence>MTYSEDEVVKQALVRFMDQLAVGNPQRNAWYWGWNLASDPCTSIWQGVACSEDGYVEAIVLDQSSLCGTIDFTSLCKAKSLQILSLHRNCLHGFISKDIGACKSLTHLYLSENNFSGDIPSSLGGLENLHWLHVANNKFTGELPNMVHVPGLISLLAENNKFSGEIPDFDFSKLMEFNVSNNNLEGLIPDVKGKFQLDSFSGNPNLCGNPLPMACPPTPPKKDRESIINSLAIYSGYALLALIILIFFAYKLIRKFKTKKEPLIVNKKEVTHEPSGVTPSEFSFENKSGIEMKSEYSMTSLESEMNTSTLVVLSSPGPYALRFEDILRAPAELVGRGMHGSLYKVWLDNGVFLAVKRIRDWGISNQDFERRMNKISQVKHPYVMSPVVYYCSRLEKLLAYEYMENGSLFKMLHGSQSGQSFDWGSRLSIAANIADALAYMHEELRESGIAHGNIKSNNILFSKNMDPCISEYGLMVIENQAQSALSRTRSKKSNNVVAHGAYSTFKVDVYAFGVILLELLTGKVVQENSGFDLAQWVNSVVREEWTVEVFDKHLISQGASEERMVNMLQVAFKCINPSPDARPSMVEVAAMTISLKEEDDRSSITF</sequence>
<dbReference type="InterPro" id="IPR001611">
    <property type="entry name" value="Leu-rich_rpt"/>
</dbReference>
<keyword evidence="7" id="KW-0067">ATP-binding</keyword>
<dbReference type="GO" id="GO:0005524">
    <property type="term" value="F:ATP binding"/>
    <property type="evidence" value="ECO:0007669"/>
    <property type="project" value="UniProtKB-UniRule"/>
</dbReference>
<protein>
    <recommendedName>
        <fullName evidence="9">Protein kinase domain-containing protein</fullName>
    </recommendedName>
</protein>
<name>A0AAV1XUP2_LUPLU</name>
<evidence type="ECO:0000256" key="5">
    <source>
        <dbReference type="ARBA" id="ARBA00022989"/>
    </source>
</evidence>
<dbReference type="Pfam" id="PF00069">
    <property type="entry name" value="Pkinase"/>
    <property type="match status" value="1"/>
</dbReference>
<dbReference type="PROSITE" id="PS50011">
    <property type="entry name" value="PROTEIN_KINASE_DOM"/>
    <property type="match status" value="1"/>
</dbReference>
<dbReference type="Gene3D" id="1.10.510.10">
    <property type="entry name" value="Transferase(Phosphotransferase) domain 1"/>
    <property type="match status" value="1"/>
</dbReference>
<feature type="transmembrane region" description="Helical" evidence="8">
    <location>
        <begin position="231"/>
        <end position="250"/>
    </location>
</feature>
<dbReference type="GO" id="GO:0004672">
    <property type="term" value="F:protein kinase activity"/>
    <property type="evidence" value="ECO:0007669"/>
    <property type="project" value="InterPro"/>
</dbReference>
<dbReference type="InterPro" id="IPR017441">
    <property type="entry name" value="Protein_kinase_ATP_BS"/>
</dbReference>
<proteinExistence type="predicted"/>
<dbReference type="Proteomes" id="UP001497480">
    <property type="component" value="Unassembled WGS sequence"/>
</dbReference>
<accession>A0AAV1XUP2</accession>
<feature type="domain" description="Protein kinase" evidence="9">
    <location>
        <begin position="328"/>
        <end position="595"/>
    </location>
</feature>
<evidence type="ECO:0000256" key="1">
    <source>
        <dbReference type="ARBA" id="ARBA00004370"/>
    </source>
</evidence>
<dbReference type="FunFam" id="3.80.10.10:FF:000383">
    <property type="entry name" value="Leucine-rich repeat receptor protein kinase EMS1"/>
    <property type="match status" value="1"/>
</dbReference>
<dbReference type="InterPro" id="IPR000719">
    <property type="entry name" value="Prot_kinase_dom"/>
</dbReference>
<evidence type="ECO:0000256" key="6">
    <source>
        <dbReference type="ARBA" id="ARBA00023136"/>
    </source>
</evidence>
<keyword evidence="2" id="KW-0433">Leucine-rich repeat</keyword>
<dbReference type="SUPFAM" id="SSF52058">
    <property type="entry name" value="L domain-like"/>
    <property type="match status" value="1"/>
</dbReference>
<dbReference type="PANTHER" id="PTHR48007">
    <property type="entry name" value="LEUCINE-RICH REPEAT RECEPTOR-LIKE PROTEIN KINASE PXC1"/>
    <property type="match status" value="1"/>
</dbReference>
<dbReference type="AlphaFoldDB" id="A0AAV1XUP2"/>
<dbReference type="PANTHER" id="PTHR48007:SF79">
    <property type="entry name" value="(WILD MALAYSIAN BANANA) HYPOTHETICAL PROTEIN"/>
    <property type="match status" value="1"/>
</dbReference>
<feature type="binding site" evidence="7">
    <location>
        <position position="356"/>
    </location>
    <ligand>
        <name>ATP</name>
        <dbReference type="ChEBI" id="CHEBI:30616"/>
    </ligand>
</feature>
<evidence type="ECO:0000256" key="2">
    <source>
        <dbReference type="ARBA" id="ARBA00022614"/>
    </source>
</evidence>
<keyword evidence="11" id="KW-1185">Reference proteome</keyword>
<evidence type="ECO:0000256" key="4">
    <source>
        <dbReference type="ARBA" id="ARBA00022737"/>
    </source>
</evidence>
<keyword evidence="3 8" id="KW-0812">Transmembrane</keyword>
<dbReference type="InterPro" id="IPR046959">
    <property type="entry name" value="PRK1-6/SRF4-like"/>
</dbReference>
<evidence type="ECO:0000313" key="11">
    <source>
        <dbReference type="Proteomes" id="UP001497480"/>
    </source>
</evidence>
<gene>
    <name evidence="10" type="ORF">LLUT_LOCUS26429</name>
</gene>
<reference evidence="10 11" key="1">
    <citation type="submission" date="2024-03" db="EMBL/GenBank/DDBJ databases">
        <authorList>
            <person name="Martinez-Hernandez J."/>
        </authorList>
    </citation>
    <scope>NUCLEOTIDE SEQUENCE [LARGE SCALE GENOMIC DNA]</scope>
</reference>